<dbReference type="KEGG" id="maw:19247682"/>
<dbReference type="OMA" id="FMNFFDF"/>
<dbReference type="GeneID" id="19247682"/>
<feature type="compositionally biased region" description="Polar residues" evidence="2">
    <location>
        <begin position="432"/>
        <end position="450"/>
    </location>
</feature>
<evidence type="ECO:0000256" key="1">
    <source>
        <dbReference type="SAM" id="Coils"/>
    </source>
</evidence>
<dbReference type="AlphaFoldDB" id="E9E0H3"/>
<proteinExistence type="predicted"/>
<feature type="region of interest" description="Disordered" evidence="2">
    <location>
        <begin position="193"/>
        <end position="251"/>
    </location>
</feature>
<dbReference type="InterPro" id="IPR046347">
    <property type="entry name" value="bZIP_sf"/>
</dbReference>
<feature type="coiled-coil region" evidence="1">
    <location>
        <begin position="131"/>
        <end position="158"/>
    </location>
</feature>
<reference evidence="4 5" key="1">
    <citation type="journal article" date="2011" name="PLoS Genet.">
        <title>Genome sequencing and comparative transcriptomics of the model entomopathogenic fungi Metarhizium anisopliae and M. acridum.</title>
        <authorList>
            <person name="Gao Q."/>
            <person name="Jin K."/>
            <person name="Ying S.H."/>
            <person name="Zhang Y."/>
            <person name="Xiao G."/>
            <person name="Shang Y."/>
            <person name="Duan Z."/>
            <person name="Hu X."/>
            <person name="Xie X.Q."/>
            <person name="Zhou G."/>
            <person name="Peng G."/>
            <person name="Luo Z."/>
            <person name="Huang W."/>
            <person name="Wang B."/>
            <person name="Fang W."/>
            <person name="Wang S."/>
            <person name="Zhong Y."/>
            <person name="Ma L.J."/>
            <person name="St Leger R.J."/>
            <person name="Zhao G.P."/>
            <person name="Pei Y."/>
            <person name="Feng M.G."/>
            <person name="Xia Y."/>
            <person name="Wang C."/>
        </authorList>
    </citation>
    <scope>NUCLEOTIDE SEQUENCE [LARGE SCALE GENOMIC DNA]</scope>
    <source>
        <strain evidence="4 5">CQMa 102</strain>
    </source>
</reference>
<dbReference type="Proteomes" id="UP000002499">
    <property type="component" value="Unassembled WGS sequence"/>
</dbReference>
<evidence type="ECO:0000313" key="5">
    <source>
        <dbReference type="Proteomes" id="UP000002499"/>
    </source>
</evidence>
<dbReference type="CDD" id="cd14688">
    <property type="entry name" value="bZIP_YAP"/>
    <property type="match status" value="1"/>
</dbReference>
<dbReference type="GO" id="GO:0003700">
    <property type="term" value="F:DNA-binding transcription factor activity"/>
    <property type="evidence" value="ECO:0007669"/>
    <property type="project" value="InterPro"/>
</dbReference>
<feature type="compositionally biased region" description="Polar residues" evidence="2">
    <location>
        <begin position="58"/>
        <end position="71"/>
    </location>
</feature>
<dbReference type="Pfam" id="PF00170">
    <property type="entry name" value="bZIP_1"/>
    <property type="match status" value="1"/>
</dbReference>
<dbReference type="SUPFAM" id="SSF57959">
    <property type="entry name" value="Leucine zipper domain"/>
    <property type="match status" value="1"/>
</dbReference>
<protein>
    <submittedName>
        <fullName evidence="4">BZIP family transcription factor</fullName>
    </submittedName>
</protein>
<dbReference type="InParanoid" id="E9E0H3"/>
<dbReference type="PANTHER" id="PTHR40618:SF1">
    <property type="entry name" value="B-ZIP TRANSCRIPTION FACTOR (EUROFUNG)"/>
    <property type="match status" value="1"/>
</dbReference>
<feature type="compositionally biased region" description="Polar residues" evidence="2">
    <location>
        <begin position="216"/>
        <end position="233"/>
    </location>
</feature>
<dbReference type="OrthoDB" id="3555317at2759"/>
<feature type="compositionally biased region" description="Polar residues" evidence="2">
    <location>
        <begin position="548"/>
        <end position="565"/>
    </location>
</feature>
<accession>E9E0H3</accession>
<evidence type="ECO:0000256" key="2">
    <source>
        <dbReference type="SAM" id="MobiDB-lite"/>
    </source>
</evidence>
<dbReference type="Gene3D" id="1.20.5.170">
    <property type="match status" value="1"/>
</dbReference>
<dbReference type="eggNOG" id="ENOG502S6P7">
    <property type="taxonomic scope" value="Eukaryota"/>
</dbReference>
<name>E9E0H3_METAQ</name>
<gene>
    <name evidence="4" type="ORF">MAC_03371</name>
</gene>
<feature type="compositionally biased region" description="Basic and acidic residues" evidence="2">
    <location>
        <begin position="106"/>
        <end position="120"/>
    </location>
</feature>
<dbReference type="HOGENOM" id="CLU_013452_1_1_1"/>
<feature type="compositionally biased region" description="Basic and acidic residues" evidence="2">
    <location>
        <begin position="78"/>
        <end position="98"/>
    </location>
</feature>
<feature type="region of interest" description="Disordered" evidence="2">
    <location>
        <begin position="58"/>
        <end position="120"/>
    </location>
</feature>
<organism evidence="5">
    <name type="scientific">Metarhizium acridum (strain CQMa 102)</name>
    <dbReference type="NCBI Taxonomy" id="655827"/>
    <lineage>
        <taxon>Eukaryota</taxon>
        <taxon>Fungi</taxon>
        <taxon>Dikarya</taxon>
        <taxon>Ascomycota</taxon>
        <taxon>Pezizomycotina</taxon>
        <taxon>Sordariomycetes</taxon>
        <taxon>Hypocreomycetidae</taxon>
        <taxon>Hypocreales</taxon>
        <taxon>Clavicipitaceae</taxon>
        <taxon>Metarhizium</taxon>
    </lineage>
</organism>
<dbReference type="PANTHER" id="PTHR40618">
    <property type="entry name" value="B-ZIP TRANSCRIPTION FACTOR (EUROFUNG)-RELATED"/>
    <property type="match status" value="1"/>
</dbReference>
<feature type="region of interest" description="Disordered" evidence="2">
    <location>
        <begin position="516"/>
        <end position="565"/>
    </location>
</feature>
<dbReference type="InterPro" id="IPR004827">
    <property type="entry name" value="bZIP"/>
</dbReference>
<sequence>MATAAPIVPESLSFDNRSSTGAGCNHIPMNNSSHVPKINAQQYGPNTAYISNTAPLSTMARNPAQSGSSLPVTGKRAKLSDESDVKAGHADTTEEDGRKKRSRGRPRLDTKDETAADRRRTQIRLAQRAYRHRKDTTITTLEQRVKELEKANDDMSKGFNDFYDILLSERALEAVPHAVQRLSAIANRISTVADKARSTPGEGSCSEDSDEHPVSNRGNHPNLQSVQPTTSAVTAMPPNNGFHLDTPQQANILGTSTGTRGLPGTAVATTSGPMIHVPASLNYEVVTAATPDNATFPFYSSMEPTLEDGFNANLPAGHSPYSSIAPPSSYASHELTFGRRLQRHTTENGLRLILMSNPPPDRFAAVFGFCLFFESKEAIIKRLQLALSRNQHEDLCHWRFPFTSLGGAGTFFPPQQSIEETGGAPVAMPVGNQGTRSYGKPQGTTGQSMGPFSPEVQTTREERIDHKMRMMWPGFEGEFFDPDEVETYLRQLGIFIPQRAEYVEADVDLVDLDRDGSSARASSDSAMMPNGQQPGFATADSGYGGSNHSGTWTSNSNSPVSGSTDVSGLPVAVDMAQQPAMGLRGRENGNEQASDYDHGMANFMLHSGANQMWSQPMAWAVKSKIGLNVSLLIQEISKNSVCLGRSPGVRRKHVNQAVKIAAGLAGVPA</sequence>
<evidence type="ECO:0000259" key="3">
    <source>
        <dbReference type="Pfam" id="PF00170"/>
    </source>
</evidence>
<dbReference type="STRING" id="655827.E9E0H3"/>
<keyword evidence="5" id="KW-1185">Reference proteome</keyword>
<feature type="region of interest" description="Disordered" evidence="2">
    <location>
        <begin position="422"/>
        <end position="458"/>
    </location>
</feature>
<dbReference type="EMBL" id="GL698489">
    <property type="protein sequence ID" value="EFY90593.1"/>
    <property type="molecule type" value="Genomic_DNA"/>
</dbReference>
<keyword evidence="1" id="KW-0175">Coiled coil</keyword>
<evidence type="ECO:0000313" key="4">
    <source>
        <dbReference type="EMBL" id="EFY90593.1"/>
    </source>
</evidence>
<feature type="domain" description="BZIP" evidence="3">
    <location>
        <begin position="117"/>
        <end position="158"/>
    </location>
</feature>